<evidence type="ECO:0000313" key="1">
    <source>
        <dbReference type="EMBL" id="NYF53953.1"/>
    </source>
</evidence>
<evidence type="ECO:0000313" key="2">
    <source>
        <dbReference type="Proteomes" id="UP000534186"/>
    </source>
</evidence>
<gene>
    <name evidence="1" type="ORF">HDF12_004352</name>
</gene>
<protein>
    <submittedName>
        <fullName evidence="1">Uncharacterized protein</fullName>
    </submittedName>
</protein>
<dbReference type="EMBL" id="JACCCV010000002">
    <property type="protein sequence ID" value="NYF53953.1"/>
    <property type="molecule type" value="Genomic_DNA"/>
</dbReference>
<name>A0A7Y9T4F3_9BACT</name>
<comment type="caution">
    <text evidence="1">The sequence shown here is derived from an EMBL/GenBank/DDBJ whole genome shotgun (WGS) entry which is preliminary data.</text>
</comment>
<organism evidence="1 2">
    <name type="scientific">Tunturiibacter lichenicola</name>
    <dbReference type="NCBI Taxonomy" id="2051959"/>
    <lineage>
        <taxon>Bacteria</taxon>
        <taxon>Pseudomonadati</taxon>
        <taxon>Acidobacteriota</taxon>
        <taxon>Terriglobia</taxon>
        <taxon>Terriglobales</taxon>
        <taxon>Acidobacteriaceae</taxon>
        <taxon>Tunturiibacter</taxon>
    </lineage>
</organism>
<proteinExistence type="predicted"/>
<dbReference type="AlphaFoldDB" id="A0A7Y9T4F3"/>
<sequence>MDHNKLLALWNTDDYPACPEGMMLAQAYLISCGEGVNRLGTEEPLDRMNDIQVCYMALVEHGEGCDFCNEV</sequence>
<reference evidence="1 2" key="1">
    <citation type="submission" date="2020-07" db="EMBL/GenBank/DDBJ databases">
        <title>Genomic Encyclopedia of Type Strains, Phase IV (KMG-V): Genome sequencing to study the core and pangenomes of soil and plant-associated prokaryotes.</title>
        <authorList>
            <person name="Whitman W."/>
        </authorList>
    </citation>
    <scope>NUCLEOTIDE SEQUENCE [LARGE SCALE GENOMIC DNA]</scope>
    <source>
        <strain evidence="1 2">M8UP30</strain>
    </source>
</reference>
<accession>A0A7Y9T4F3</accession>
<dbReference type="Proteomes" id="UP000534186">
    <property type="component" value="Unassembled WGS sequence"/>
</dbReference>